<feature type="compositionally biased region" description="Polar residues" evidence="1">
    <location>
        <begin position="604"/>
        <end position="618"/>
    </location>
</feature>
<evidence type="ECO:0000256" key="1">
    <source>
        <dbReference type="SAM" id="MobiDB-lite"/>
    </source>
</evidence>
<feature type="region of interest" description="Disordered" evidence="1">
    <location>
        <begin position="499"/>
        <end position="706"/>
    </location>
</feature>
<dbReference type="GO" id="GO:0000183">
    <property type="term" value="P:rDNA heterochromatin formation"/>
    <property type="evidence" value="ECO:0007669"/>
    <property type="project" value="InterPro"/>
</dbReference>
<reference evidence="3" key="1">
    <citation type="submission" date="2013-12" db="EMBL/GenBank/DDBJ databases">
        <authorList>
            <person name="Genoscope - CEA"/>
        </authorList>
    </citation>
    <scope>NUCLEOTIDE SEQUENCE</scope>
    <source>
        <strain evidence="3">CBS 1993</strain>
    </source>
</reference>
<dbReference type="PANTHER" id="PTHR28196:SF1">
    <property type="entry name" value="NUCLEOLAR PROTEIN NET1-RELATED"/>
    <property type="match status" value="1"/>
</dbReference>
<feature type="compositionally biased region" description="Polar residues" evidence="1">
    <location>
        <begin position="509"/>
        <end position="527"/>
    </location>
</feature>
<dbReference type="GeneID" id="34517695"/>
<dbReference type="HOGENOM" id="CLU_377691_0_0_1"/>
<evidence type="ECO:0000259" key="2">
    <source>
        <dbReference type="Pfam" id="PF10407"/>
    </source>
</evidence>
<feature type="domain" description="Nucleolar protein Dnt1-like N-terminal" evidence="2">
    <location>
        <begin position="82"/>
        <end position="151"/>
    </location>
</feature>
<reference evidence="3" key="2">
    <citation type="submission" date="2014-02" db="EMBL/GenBank/DDBJ databases">
        <title>Complete DNA sequence of /Kuraishia capsulata/ illustrates novel genomic features among budding yeasts (/Saccharomycotina/).</title>
        <authorList>
            <person name="Morales L."/>
            <person name="Noel B."/>
            <person name="Porcel B."/>
            <person name="Marcet-Houben M."/>
            <person name="Hullo M-F."/>
            <person name="Sacerdot C."/>
            <person name="Tekaia F."/>
            <person name="Leh-Louis V."/>
            <person name="Despons L."/>
            <person name="Khanna V."/>
            <person name="Aury J-M."/>
            <person name="Barbe V."/>
            <person name="Couloux A."/>
            <person name="Labadie K."/>
            <person name="Pelletier E."/>
            <person name="Souciet J-L."/>
            <person name="Boekhout T."/>
            <person name="Gabaldon T."/>
            <person name="Wincker P."/>
            <person name="Dujon B."/>
        </authorList>
    </citation>
    <scope>NUCLEOTIDE SEQUENCE</scope>
    <source>
        <strain evidence="3">CBS 1993</strain>
    </source>
</reference>
<feature type="compositionally biased region" description="Low complexity" evidence="1">
    <location>
        <begin position="528"/>
        <end position="539"/>
    </location>
</feature>
<feature type="compositionally biased region" description="Acidic residues" evidence="1">
    <location>
        <begin position="671"/>
        <end position="694"/>
    </location>
</feature>
<keyword evidence="4" id="KW-1185">Reference proteome</keyword>
<feature type="compositionally biased region" description="Polar residues" evidence="1">
    <location>
        <begin position="398"/>
        <end position="411"/>
    </location>
</feature>
<dbReference type="InterPro" id="IPR018844">
    <property type="entry name" value="Dnt1-like_N"/>
</dbReference>
<feature type="region of interest" description="Disordered" evidence="1">
    <location>
        <begin position="263"/>
        <end position="292"/>
    </location>
</feature>
<feature type="compositionally biased region" description="Basic and acidic residues" evidence="1">
    <location>
        <begin position="695"/>
        <end position="706"/>
    </location>
</feature>
<evidence type="ECO:0000313" key="4">
    <source>
        <dbReference type="Proteomes" id="UP000019384"/>
    </source>
</evidence>
<feature type="region of interest" description="Disordered" evidence="1">
    <location>
        <begin position="398"/>
        <end position="463"/>
    </location>
</feature>
<dbReference type="STRING" id="1382522.W6MQY8"/>
<dbReference type="AlphaFoldDB" id="W6MQY8"/>
<dbReference type="Pfam" id="PF10407">
    <property type="entry name" value="Cytokin_check_N"/>
    <property type="match status" value="1"/>
</dbReference>
<name>W6MQY8_9ASCO</name>
<dbReference type="RefSeq" id="XP_022456307.1">
    <property type="nucleotide sequence ID" value="XM_022604771.1"/>
</dbReference>
<organism evidence="3 4">
    <name type="scientific">Kuraishia capsulata CBS 1993</name>
    <dbReference type="NCBI Taxonomy" id="1382522"/>
    <lineage>
        <taxon>Eukaryota</taxon>
        <taxon>Fungi</taxon>
        <taxon>Dikarya</taxon>
        <taxon>Ascomycota</taxon>
        <taxon>Saccharomycotina</taxon>
        <taxon>Pichiomycetes</taxon>
        <taxon>Pichiales</taxon>
        <taxon>Pichiaceae</taxon>
        <taxon>Kuraishia</taxon>
    </lineage>
</organism>
<dbReference type="InterPro" id="IPR043185">
    <property type="entry name" value="Net1/Tof2"/>
</dbReference>
<feature type="region of interest" description="Disordered" evidence="1">
    <location>
        <begin position="358"/>
        <end position="384"/>
    </location>
</feature>
<gene>
    <name evidence="3" type="ORF">KUCA_T00000250001</name>
</gene>
<feature type="compositionally biased region" description="Low complexity" evidence="1">
    <location>
        <begin position="412"/>
        <end position="429"/>
    </location>
</feature>
<proteinExistence type="predicted"/>
<sequence length="734" mass="80902">MIRLQVYIVPPSSRHLGLQKQIAAKQSLAPNASGDTRDVSVLASQQGFSDNQPSVLNLSGFDPWQESHSRSSRFAEFEMLGMRKFLHITVRDVTLEQLAAEINERSCRIYPDLDELDIWKIQDSKGCDLDSEYLVWQVFDNNDSAIVLTHNELRPSPHRFERSVSVTETQRKDQDSSIPGLIHLNVEKTRRKSSVKSFPGELTNGFEDNSNSDDVPFSRITNGNRLLRNGFKDGVLDMSTPVGNFKSVPHFSESIASRANGEIPDLHNSEIPVKKNGSRPNEKSRITSGMLAAEPQPDLTLELEAEEVPQGVSVASKEDITKKVLPDLLPTDIPYEESPSENGLVTEESGDDVYISAREADVEPSSPSVSKKKRQLSNEKGDFLAPKRVQLRSVTLQKNSIQSSIQNDVSISASPEESASPLPAQSPEPIHNTEVLSNTPEKKENNPELESLLQNDIKEEQRARERAIEVEKMILKISKENPGHHLRRFIHPTAGIVLDENSGEENPEESAQLTQIDKASKPEVSQPSAADVNSSGSDSDSAEDSDSEENSTDRNEDTPLRVPVAVSAPKTRGSKNAVSKAKQNSSQLPHEEDESLNLVDPLLVQSQSESTTPQQIQPQRKKLASLPSLEGLRKRGVPTVRDSTNESLANLTPSSQKVAPTKPVSPQTDSSDSDESESDDDDSDSSDDSSDNDEASSKEDSKFIDLKKAKLALRKTRAKKNSGFQDLMKDAKKT</sequence>
<accession>W6MQY8</accession>
<feature type="compositionally biased region" description="Polar residues" evidence="1">
    <location>
        <begin position="641"/>
        <end position="668"/>
    </location>
</feature>
<feature type="compositionally biased region" description="Polar residues" evidence="1">
    <location>
        <begin position="574"/>
        <end position="588"/>
    </location>
</feature>
<dbReference type="PANTHER" id="PTHR28196">
    <property type="entry name" value="NUCLEOLAR PROTEIN NET1-RELATED"/>
    <property type="match status" value="1"/>
</dbReference>
<protein>
    <recommendedName>
        <fullName evidence="2">Nucleolar protein Dnt1-like N-terminal domain-containing protein</fullName>
    </recommendedName>
</protein>
<dbReference type="Proteomes" id="UP000019384">
    <property type="component" value="Unassembled WGS sequence"/>
</dbReference>
<dbReference type="OrthoDB" id="6365676at2759"/>
<evidence type="ECO:0000313" key="3">
    <source>
        <dbReference type="EMBL" id="CDK24290.1"/>
    </source>
</evidence>
<feature type="compositionally biased region" description="Acidic residues" evidence="1">
    <location>
        <begin position="540"/>
        <end position="550"/>
    </location>
</feature>
<dbReference type="EMBL" id="HG793125">
    <property type="protein sequence ID" value="CDK24290.1"/>
    <property type="molecule type" value="Genomic_DNA"/>
</dbReference>